<feature type="domain" description="Mur ligase central" evidence="14">
    <location>
        <begin position="97"/>
        <end position="286"/>
    </location>
</feature>
<evidence type="ECO:0000256" key="8">
    <source>
        <dbReference type="ARBA" id="ARBA00023306"/>
    </source>
</evidence>
<feature type="domain" description="Mur ligase C-terminal" evidence="13">
    <location>
        <begin position="310"/>
        <end position="432"/>
    </location>
</feature>
<dbReference type="EMBL" id="QWDC01000002">
    <property type="protein sequence ID" value="RFZ92618.1"/>
    <property type="molecule type" value="Genomic_DNA"/>
</dbReference>
<name>A0A372NTN4_9SPHI</name>
<keyword evidence="3 10" id="KW-0132">Cell division</keyword>
<sequence>MTTTEEIYHLYQQHPVISTDTRSIAPGSLFFALKGDKFDANTFAEKAIEAGAAYAIIDNPEYAKGDKFLLVEDVLTSLQDLARHHRKQLTIPVIGLTGTNGKTTTKELINAVLSQKFNTLATKGNLNNHIGVPLTILTIDSSHEMAVIEMGANHQKEIALLCSIAQPSHGMITNVGKAHLEGFGGVEGVKIGKGELYDFLNEDASRVAFINSDDNTLQEMQKTRSLQNVVYYGKTINNDNLVTGKLLENAPLLSFKWNDKKSSSYNVKSQLTGSYNLDNILAAVCIGTFFGLDSDEINAGIEGYQPKNNRSQIMQTASNTLICDFYNANPSSMFVAIENMDKVKADRKVVILGDMFEMGPESAVEHTAVIQKALAANVDERIFIGKDFSSQQTEVDNSNLINATFYLTAEDAIIGLKENPIKNATVLIKGSRGMALERLVELL</sequence>
<dbReference type="UniPathway" id="UPA00219"/>
<feature type="domain" description="Mur ligase N-terminal catalytic" evidence="12">
    <location>
        <begin position="17"/>
        <end position="83"/>
    </location>
</feature>
<evidence type="ECO:0000256" key="10">
    <source>
        <dbReference type="HAMAP-Rule" id="MF_02019"/>
    </source>
</evidence>
<comment type="catalytic activity">
    <reaction evidence="10 11">
        <text>D-alanyl-D-alanine + UDP-N-acetyl-alpha-D-muramoyl-L-alanyl-gamma-D-glutamyl-meso-2,6-diaminopimelate + ATP = UDP-N-acetyl-alpha-D-muramoyl-L-alanyl-gamma-D-glutamyl-meso-2,6-diaminopimeloyl-D-alanyl-D-alanine + ADP + phosphate + H(+)</text>
        <dbReference type="Rhea" id="RHEA:28374"/>
        <dbReference type="ChEBI" id="CHEBI:15378"/>
        <dbReference type="ChEBI" id="CHEBI:30616"/>
        <dbReference type="ChEBI" id="CHEBI:43474"/>
        <dbReference type="ChEBI" id="CHEBI:57822"/>
        <dbReference type="ChEBI" id="CHEBI:61386"/>
        <dbReference type="ChEBI" id="CHEBI:83905"/>
        <dbReference type="ChEBI" id="CHEBI:456216"/>
        <dbReference type="EC" id="6.3.2.10"/>
    </reaction>
</comment>
<comment type="similarity">
    <text evidence="10">Belongs to the MurCDEF family. MurF subfamily.</text>
</comment>
<comment type="caution">
    <text evidence="15">The sequence shown here is derived from an EMBL/GenBank/DDBJ whole genome shotgun (WGS) entry which is preliminary data.</text>
</comment>
<dbReference type="SUPFAM" id="SSF53623">
    <property type="entry name" value="MurD-like peptide ligases, catalytic domain"/>
    <property type="match status" value="1"/>
</dbReference>
<dbReference type="InterPro" id="IPR036565">
    <property type="entry name" value="Mur-like_cat_sf"/>
</dbReference>
<dbReference type="PANTHER" id="PTHR43024">
    <property type="entry name" value="UDP-N-ACETYLMURAMOYL-TRIPEPTIDE--D-ALANYL-D-ALANINE LIGASE"/>
    <property type="match status" value="1"/>
</dbReference>
<dbReference type="GO" id="GO:0009252">
    <property type="term" value="P:peptidoglycan biosynthetic process"/>
    <property type="evidence" value="ECO:0007669"/>
    <property type="project" value="UniProtKB-UniRule"/>
</dbReference>
<dbReference type="HAMAP" id="MF_02019">
    <property type="entry name" value="MurF"/>
    <property type="match status" value="1"/>
</dbReference>
<evidence type="ECO:0000256" key="5">
    <source>
        <dbReference type="ARBA" id="ARBA00022840"/>
    </source>
</evidence>
<keyword evidence="1 10" id="KW-0963">Cytoplasm</keyword>
<dbReference type="GO" id="GO:0051301">
    <property type="term" value="P:cell division"/>
    <property type="evidence" value="ECO:0007669"/>
    <property type="project" value="UniProtKB-KW"/>
</dbReference>
<reference evidence="15 16" key="1">
    <citation type="submission" date="2018-08" db="EMBL/GenBank/DDBJ databases">
        <title>Mucilaginibacter sp. MYSH2.</title>
        <authorList>
            <person name="Seo T."/>
        </authorList>
    </citation>
    <scope>NUCLEOTIDE SEQUENCE [LARGE SCALE GENOMIC DNA]</scope>
    <source>
        <strain evidence="15 16">MYSH2</strain>
    </source>
</reference>
<evidence type="ECO:0000256" key="6">
    <source>
        <dbReference type="ARBA" id="ARBA00022960"/>
    </source>
</evidence>
<dbReference type="GO" id="GO:0005737">
    <property type="term" value="C:cytoplasm"/>
    <property type="evidence" value="ECO:0007669"/>
    <property type="project" value="UniProtKB-SubCell"/>
</dbReference>
<evidence type="ECO:0000259" key="14">
    <source>
        <dbReference type="Pfam" id="PF08245"/>
    </source>
</evidence>
<dbReference type="InterPro" id="IPR035911">
    <property type="entry name" value="MurE/MurF_N"/>
</dbReference>
<organism evidence="15 16">
    <name type="scientific">Mucilaginibacter conchicola</name>
    <dbReference type="NCBI Taxonomy" id="2303333"/>
    <lineage>
        <taxon>Bacteria</taxon>
        <taxon>Pseudomonadati</taxon>
        <taxon>Bacteroidota</taxon>
        <taxon>Sphingobacteriia</taxon>
        <taxon>Sphingobacteriales</taxon>
        <taxon>Sphingobacteriaceae</taxon>
        <taxon>Mucilaginibacter</taxon>
    </lineage>
</organism>
<evidence type="ECO:0000313" key="15">
    <source>
        <dbReference type="EMBL" id="RFZ92618.1"/>
    </source>
</evidence>
<accession>A0A372NTN4</accession>
<dbReference type="InterPro" id="IPR036615">
    <property type="entry name" value="Mur_ligase_C_dom_sf"/>
</dbReference>
<keyword evidence="2 10" id="KW-0436">Ligase</keyword>
<dbReference type="AlphaFoldDB" id="A0A372NTN4"/>
<dbReference type="Gene3D" id="3.40.1190.10">
    <property type="entry name" value="Mur-like, catalytic domain"/>
    <property type="match status" value="1"/>
</dbReference>
<evidence type="ECO:0000256" key="3">
    <source>
        <dbReference type="ARBA" id="ARBA00022618"/>
    </source>
</evidence>
<evidence type="ECO:0000256" key="4">
    <source>
        <dbReference type="ARBA" id="ARBA00022741"/>
    </source>
</evidence>
<dbReference type="Gene3D" id="3.40.1390.10">
    <property type="entry name" value="MurE/MurF, N-terminal domain"/>
    <property type="match status" value="1"/>
</dbReference>
<evidence type="ECO:0000256" key="2">
    <source>
        <dbReference type="ARBA" id="ARBA00022598"/>
    </source>
</evidence>
<evidence type="ECO:0000259" key="12">
    <source>
        <dbReference type="Pfam" id="PF01225"/>
    </source>
</evidence>
<keyword evidence="7 10" id="KW-0573">Peptidoglycan synthesis</keyword>
<dbReference type="InterPro" id="IPR004101">
    <property type="entry name" value="Mur_ligase_C"/>
</dbReference>
<evidence type="ECO:0000256" key="7">
    <source>
        <dbReference type="ARBA" id="ARBA00022984"/>
    </source>
</evidence>
<dbReference type="GO" id="GO:0071555">
    <property type="term" value="P:cell wall organization"/>
    <property type="evidence" value="ECO:0007669"/>
    <property type="project" value="UniProtKB-KW"/>
</dbReference>
<dbReference type="PANTHER" id="PTHR43024:SF1">
    <property type="entry name" value="UDP-N-ACETYLMURAMOYL-TRIPEPTIDE--D-ALANYL-D-ALANINE LIGASE"/>
    <property type="match status" value="1"/>
</dbReference>
<dbReference type="Gene3D" id="3.90.190.20">
    <property type="entry name" value="Mur ligase, C-terminal domain"/>
    <property type="match status" value="1"/>
</dbReference>
<dbReference type="InterPro" id="IPR051046">
    <property type="entry name" value="MurCDEF_CellWall_CoF430Synth"/>
</dbReference>
<proteinExistence type="inferred from homology"/>
<keyword evidence="9 10" id="KW-0961">Cell wall biogenesis/degradation</keyword>
<dbReference type="RefSeq" id="WP_117392327.1">
    <property type="nucleotide sequence ID" value="NZ_QWDC01000002.1"/>
</dbReference>
<dbReference type="InterPro" id="IPR000713">
    <property type="entry name" value="Mur_ligase_N"/>
</dbReference>
<dbReference type="Proteomes" id="UP000264217">
    <property type="component" value="Unassembled WGS sequence"/>
</dbReference>
<feature type="binding site" evidence="10">
    <location>
        <begin position="98"/>
        <end position="104"/>
    </location>
    <ligand>
        <name>ATP</name>
        <dbReference type="ChEBI" id="CHEBI:30616"/>
    </ligand>
</feature>
<dbReference type="GO" id="GO:0005524">
    <property type="term" value="F:ATP binding"/>
    <property type="evidence" value="ECO:0007669"/>
    <property type="project" value="UniProtKB-UniRule"/>
</dbReference>
<evidence type="ECO:0000313" key="16">
    <source>
        <dbReference type="Proteomes" id="UP000264217"/>
    </source>
</evidence>
<keyword evidence="8 10" id="KW-0131">Cell cycle</keyword>
<keyword evidence="5 10" id="KW-0067">ATP-binding</keyword>
<dbReference type="GO" id="GO:0008360">
    <property type="term" value="P:regulation of cell shape"/>
    <property type="evidence" value="ECO:0007669"/>
    <property type="project" value="UniProtKB-KW"/>
</dbReference>
<comment type="pathway">
    <text evidence="10 11">Cell wall biogenesis; peptidoglycan biosynthesis.</text>
</comment>
<evidence type="ECO:0000256" key="1">
    <source>
        <dbReference type="ARBA" id="ARBA00022490"/>
    </source>
</evidence>
<dbReference type="SUPFAM" id="SSF63418">
    <property type="entry name" value="MurE/MurF N-terminal domain"/>
    <property type="match status" value="1"/>
</dbReference>
<comment type="function">
    <text evidence="10 11">Involved in cell wall formation. Catalyzes the final step in the synthesis of UDP-N-acetylmuramoyl-pentapeptide, the precursor of murein.</text>
</comment>
<keyword evidence="16" id="KW-1185">Reference proteome</keyword>
<dbReference type="SUPFAM" id="SSF53244">
    <property type="entry name" value="MurD-like peptide ligases, peptide-binding domain"/>
    <property type="match status" value="1"/>
</dbReference>
<gene>
    <name evidence="10" type="primary">murF</name>
    <name evidence="15" type="ORF">D0C36_14475</name>
</gene>
<keyword evidence="6 10" id="KW-0133">Cell shape</keyword>
<evidence type="ECO:0000256" key="9">
    <source>
        <dbReference type="ARBA" id="ARBA00023316"/>
    </source>
</evidence>
<dbReference type="GO" id="GO:0047480">
    <property type="term" value="F:UDP-N-acetylmuramoyl-tripeptide-D-alanyl-D-alanine ligase activity"/>
    <property type="evidence" value="ECO:0007669"/>
    <property type="project" value="UniProtKB-UniRule"/>
</dbReference>
<dbReference type="InterPro" id="IPR013221">
    <property type="entry name" value="Mur_ligase_cen"/>
</dbReference>
<dbReference type="GO" id="GO:0008766">
    <property type="term" value="F:UDP-N-acetylmuramoylalanyl-D-glutamyl-2,6-diaminopimelate-D-alanyl-D-alanine ligase activity"/>
    <property type="evidence" value="ECO:0007669"/>
    <property type="project" value="RHEA"/>
</dbReference>
<evidence type="ECO:0000256" key="11">
    <source>
        <dbReference type="RuleBase" id="RU004136"/>
    </source>
</evidence>
<keyword evidence="4 10" id="KW-0547">Nucleotide-binding</keyword>
<dbReference type="NCBIfam" id="TIGR01143">
    <property type="entry name" value="murF"/>
    <property type="match status" value="1"/>
</dbReference>
<dbReference type="InterPro" id="IPR005863">
    <property type="entry name" value="UDP-N-AcMur_synth"/>
</dbReference>
<dbReference type="Pfam" id="PF08245">
    <property type="entry name" value="Mur_ligase_M"/>
    <property type="match status" value="1"/>
</dbReference>
<comment type="subcellular location">
    <subcellularLocation>
        <location evidence="10 11">Cytoplasm</location>
    </subcellularLocation>
</comment>
<protein>
    <recommendedName>
        <fullName evidence="10 11">UDP-N-acetylmuramoyl-tripeptide--D-alanyl-D-alanine ligase</fullName>
        <ecNumber evidence="10 11">6.3.2.10</ecNumber>
    </recommendedName>
    <alternativeName>
        <fullName evidence="10">D-alanyl-D-alanine-adding enzyme</fullName>
    </alternativeName>
</protein>
<dbReference type="Pfam" id="PF01225">
    <property type="entry name" value="Mur_ligase"/>
    <property type="match status" value="1"/>
</dbReference>
<dbReference type="Pfam" id="PF02875">
    <property type="entry name" value="Mur_ligase_C"/>
    <property type="match status" value="1"/>
</dbReference>
<evidence type="ECO:0000259" key="13">
    <source>
        <dbReference type="Pfam" id="PF02875"/>
    </source>
</evidence>
<dbReference type="OrthoDB" id="9801978at2"/>
<dbReference type="EC" id="6.3.2.10" evidence="10 11"/>